<evidence type="ECO:0000256" key="2">
    <source>
        <dbReference type="SAM" id="MobiDB-lite"/>
    </source>
</evidence>
<feature type="compositionally biased region" description="Polar residues" evidence="2">
    <location>
        <begin position="46"/>
        <end position="57"/>
    </location>
</feature>
<protein>
    <recommendedName>
        <fullName evidence="5">CCHC-type domain-containing protein</fullName>
    </recommendedName>
</protein>
<sequence>MELVLREAFRSTDETHEALQKIKDLMQKGAMARTTTKPDSEPGKTKAQQGNGNNKTGPKQHKCQKKGHIASKCGKPSSPHNSLHWTACYDDNCLVHKDGKDNSYYPRIPKKELDRQPSKPDWDWEKHDIEENCKELRTKVNEIANDIDQQLHKTTEVLEELDKRMGNQLTPPRSATQGIDDIPVQAQGSVPVIARSLTPYEQQEARMIARIYQNIHKGQQTNQDIFYIHGRAAWEIKTYQAYLATTIAQSDESKETSS</sequence>
<dbReference type="Proteomes" id="UP000028524">
    <property type="component" value="Unassembled WGS sequence"/>
</dbReference>
<evidence type="ECO:0008006" key="5">
    <source>
        <dbReference type="Google" id="ProtNLM"/>
    </source>
</evidence>
<gene>
    <name evidence="3" type="ORF">S40285_10837</name>
</gene>
<feature type="coiled-coil region" evidence="1">
    <location>
        <begin position="126"/>
        <end position="164"/>
    </location>
</feature>
<keyword evidence="4" id="KW-1185">Reference proteome</keyword>
<evidence type="ECO:0000313" key="3">
    <source>
        <dbReference type="EMBL" id="KFA69778.1"/>
    </source>
</evidence>
<reference evidence="3 4" key="1">
    <citation type="journal article" date="2014" name="BMC Genomics">
        <title>Comparative genome sequencing reveals chemotype-specific gene clusters in the toxigenic black mold Stachybotrys.</title>
        <authorList>
            <person name="Semeiks J."/>
            <person name="Borek D."/>
            <person name="Otwinowski Z."/>
            <person name="Grishin N.V."/>
        </authorList>
    </citation>
    <scope>NUCLEOTIDE SEQUENCE [LARGE SCALE GENOMIC DNA]</scope>
    <source>
        <strain evidence="3 4">IBT 40285</strain>
    </source>
</reference>
<evidence type="ECO:0000313" key="4">
    <source>
        <dbReference type="Proteomes" id="UP000028524"/>
    </source>
</evidence>
<dbReference type="HOGENOM" id="CLU_1078384_0_0_1"/>
<keyword evidence="1" id="KW-0175">Coiled coil</keyword>
<proteinExistence type="predicted"/>
<dbReference type="AlphaFoldDB" id="A0A084R0P3"/>
<dbReference type="EMBL" id="KL659359">
    <property type="protein sequence ID" value="KFA69778.1"/>
    <property type="molecule type" value="Genomic_DNA"/>
</dbReference>
<feature type="compositionally biased region" description="Basic residues" evidence="2">
    <location>
        <begin position="58"/>
        <end position="69"/>
    </location>
</feature>
<name>A0A084R0P3_STAC4</name>
<organism evidence="3 4">
    <name type="scientific">Stachybotrys chlorohalonatus (strain IBT 40285)</name>
    <dbReference type="NCBI Taxonomy" id="1283841"/>
    <lineage>
        <taxon>Eukaryota</taxon>
        <taxon>Fungi</taxon>
        <taxon>Dikarya</taxon>
        <taxon>Ascomycota</taxon>
        <taxon>Pezizomycotina</taxon>
        <taxon>Sordariomycetes</taxon>
        <taxon>Hypocreomycetidae</taxon>
        <taxon>Hypocreales</taxon>
        <taxon>Stachybotryaceae</taxon>
        <taxon>Stachybotrys</taxon>
    </lineage>
</organism>
<feature type="region of interest" description="Disordered" evidence="2">
    <location>
        <begin position="25"/>
        <end position="77"/>
    </location>
</feature>
<accession>A0A084R0P3</accession>
<dbReference type="OrthoDB" id="4845918at2759"/>
<evidence type="ECO:0000256" key="1">
    <source>
        <dbReference type="SAM" id="Coils"/>
    </source>
</evidence>
<dbReference type="InParanoid" id="A0A084R0P3"/>